<dbReference type="PIRSF" id="PIRSF000857">
    <property type="entry name" value="PAPS_reductase"/>
    <property type="match status" value="1"/>
</dbReference>
<keyword evidence="4 6" id="KW-0408">Iron</keyword>
<comment type="catalytic activity">
    <reaction evidence="6">
        <text>[thioredoxin]-disulfide + sulfite + AMP + 2 H(+) = adenosine 5'-phosphosulfate + [thioredoxin]-dithiol</text>
        <dbReference type="Rhea" id="RHEA:21976"/>
        <dbReference type="Rhea" id="RHEA-COMP:10698"/>
        <dbReference type="Rhea" id="RHEA-COMP:10700"/>
        <dbReference type="ChEBI" id="CHEBI:15378"/>
        <dbReference type="ChEBI" id="CHEBI:17359"/>
        <dbReference type="ChEBI" id="CHEBI:29950"/>
        <dbReference type="ChEBI" id="CHEBI:50058"/>
        <dbReference type="ChEBI" id="CHEBI:58243"/>
        <dbReference type="ChEBI" id="CHEBI:456215"/>
        <dbReference type="EC" id="1.8.4.10"/>
    </reaction>
</comment>
<comment type="pathway">
    <text evidence="6">Sulfur metabolism; hydrogen sulfide biosynthesis; sulfite from sulfate.</text>
</comment>
<dbReference type="Proteomes" id="UP000274661">
    <property type="component" value="Unassembled WGS sequence"/>
</dbReference>
<dbReference type="GO" id="GO:0019379">
    <property type="term" value="P:sulfate assimilation, phosphoadenylyl sulfate reduction by phosphoadenylyl-sulfate reductase (thioredoxin)"/>
    <property type="evidence" value="ECO:0007669"/>
    <property type="project" value="UniProtKB-UniRule"/>
</dbReference>
<dbReference type="HAMAP" id="MF_00063">
    <property type="entry name" value="CysH"/>
    <property type="match status" value="1"/>
</dbReference>
<reference evidence="8 9" key="1">
    <citation type="submission" date="2018-12" db="EMBL/GenBank/DDBJ databases">
        <title>Sphingomonas sp. HMF7854 Genome sequencing and assembly.</title>
        <authorList>
            <person name="Cha I."/>
            <person name="Kang H."/>
            <person name="Kim H."/>
            <person name="Kang J."/>
            <person name="Joh K."/>
        </authorList>
    </citation>
    <scope>NUCLEOTIDE SEQUENCE [LARGE SCALE GENOMIC DNA]</scope>
    <source>
        <strain evidence="8 9">HMF7854</strain>
    </source>
</reference>
<dbReference type="EMBL" id="RWJF01000001">
    <property type="protein sequence ID" value="RST29487.1"/>
    <property type="molecule type" value="Genomic_DNA"/>
</dbReference>
<dbReference type="PANTHER" id="PTHR46482:SF9">
    <property type="entry name" value="5'-ADENYLYLSULFATE REDUCTASE 1, CHLOROPLASTIC"/>
    <property type="match status" value="1"/>
</dbReference>
<gene>
    <name evidence="6" type="primary">cysH</name>
    <name evidence="8" type="ORF">HMF7854_00560</name>
</gene>
<feature type="binding site" evidence="6">
    <location>
        <position position="213"/>
    </location>
    <ligand>
        <name>[4Fe-4S] cluster</name>
        <dbReference type="ChEBI" id="CHEBI:49883"/>
    </ligand>
</feature>
<keyword evidence="6" id="KW-0963">Cytoplasm</keyword>
<sequence length="255" mass="27787">MAEADSPLLNAASRVGPIVAGVRGATIADRLASACAAIDGRLVFTTSLGIEDQLITHHIFTSKLPIEVVTLDTGRLFGATYRLWQETEERYTRRIRAYYPDAEAVTAMVGEWGVNGFYYAREARQDCCGVRKVEPLGRALAGAAGWVTGLRADQSGQRSAVPLAEWDAQRGLVKVAPLFDYTRDAVAAECERLGVPVNELHARGFPSIGCEPCTRALKPGEPERAGRWWWESDDTRECGLHLTADGKLVRAKATA</sequence>
<evidence type="ECO:0000313" key="8">
    <source>
        <dbReference type="EMBL" id="RST29487.1"/>
    </source>
</evidence>
<dbReference type="Pfam" id="PF01507">
    <property type="entry name" value="PAPS_reduct"/>
    <property type="match status" value="1"/>
</dbReference>
<evidence type="ECO:0000256" key="2">
    <source>
        <dbReference type="ARBA" id="ARBA00022723"/>
    </source>
</evidence>
<dbReference type="CDD" id="cd23945">
    <property type="entry name" value="PAPS_reductase"/>
    <property type="match status" value="1"/>
</dbReference>
<dbReference type="InterPro" id="IPR002500">
    <property type="entry name" value="PAPS_reduct_dom"/>
</dbReference>
<comment type="cofactor">
    <cofactor evidence="6">
        <name>[4Fe-4S] cluster</name>
        <dbReference type="ChEBI" id="CHEBI:49883"/>
    </cofactor>
    <text evidence="6">Binds 1 [4Fe-4S] cluster per subunit.</text>
</comment>
<accession>A0A429V6C6</accession>
<keyword evidence="5 6" id="KW-0411">Iron-sulfur</keyword>
<dbReference type="GO" id="GO:0043866">
    <property type="term" value="F:adenylyl-sulfate reductase (thioredoxin) activity"/>
    <property type="evidence" value="ECO:0007669"/>
    <property type="project" value="UniProtKB-EC"/>
</dbReference>
<dbReference type="OrthoDB" id="9794018at2"/>
<dbReference type="NCBIfam" id="NF002537">
    <property type="entry name" value="PRK02090.1"/>
    <property type="match status" value="1"/>
</dbReference>
<evidence type="ECO:0000256" key="1">
    <source>
        <dbReference type="ARBA" id="ARBA00009732"/>
    </source>
</evidence>
<evidence type="ECO:0000259" key="7">
    <source>
        <dbReference type="Pfam" id="PF01507"/>
    </source>
</evidence>
<name>A0A429V6C6_9SPHN</name>
<dbReference type="SUPFAM" id="SSF52402">
    <property type="entry name" value="Adenine nucleotide alpha hydrolases-like"/>
    <property type="match status" value="1"/>
</dbReference>
<keyword evidence="9" id="KW-1185">Reference proteome</keyword>
<evidence type="ECO:0000256" key="6">
    <source>
        <dbReference type="HAMAP-Rule" id="MF_00063"/>
    </source>
</evidence>
<proteinExistence type="inferred from homology"/>
<dbReference type="GO" id="GO:0051539">
    <property type="term" value="F:4 iron, 4 sulfur cluster binding"/>
    <property type="evidence" value="ECO:0007669"/>
    <property type="project" value="UniProtKB-UniRule"/>
</dbReference>
<dbReference type="InterPro" id="IPR004511">
    <property type="entry name" value="PAPS/APS_Rdtase"/>
</dbReference>
<comment type="subcellular location">
    <subcellularLocation>
        <location evidence="6">Cytoplasm</location>
    </subcellularLocation>
</comment>
<dbReference type="Gene3D" id="3.40.50.620">
    <property type="entry name" value="HUPs"/>
    <property type="match status" value="1"/>
</dbReference>
<dbReference type="GO" id="GO:0004604">
    <property type="term" value="F:phosphoadenylyl-sulfate reductase (thioredoxin) activity"/>
    <property type="evidence" value="ECO:0007669"/>
    <property type="project" value="UniProtKB-UniRule"/>
</dbReference>
<dbReference type="GO" id="GO:0046872">
    <property type="term" value="F:metal ion binding"/>
    <property type="evidence" value="ECO:0007669"/>
    <property type="project" value="UniProtKB-KW"/>
</dbReference>
<evidence type="ECO:0000256" key="3">
    <source>
        <dbReference type="ARBA" id="ARBA00023002"/>
    </source>
</evidence>
<dbReference type="RefSeq" id="WP_126717330.1">
    <property type="nucleotide sequence ID" value="NZ_RWJF01000001.1"/>
</dbReference>
<feature type="domain" description="Phosphoadenosine phosphosulphate reductase" evidence="7">
    <location>
        <begin position="42"/>
        <end position="216"/>
    </location>
</feature>
<keyword evidence="2 6" id="KW-0479">Metal-binding</keyword>
<comment type="similarity">
    <text evidence="1 6">Belongs to the PAPS reductase family. CysH subfamily.</text>
</comment>
<dbReference type="EC" id="1.8.4.10" evidence="6"/>
<comment type="function">
    <text evidence="6">Catalyzes the formation of sulfite from adenosine 5'-phosphosulfate (APS) using thioredoxin as an electron donor.</text>
</comment>
<comment type="caution">
    <text evidence="8">The sequence shown here is derived from an EMBL/GenBank/DDBJ whole genome shotgun (WGS) entry which is preliminary data.</text>
</comment>
<feature type="binding site" evidence="6">
    <location>
        <position position="210"/>
    </location>
    <ligand>
        <name>[4Fe-4S] cluster</name>
        <dbReference type="ChEBI" id="CHEBI:49883"/>
    </ligand>
</feature>
<keyword evidence="3 6" id="KW-0560">Oxidoreductase</keyword>
<dbReference type="AlphaFoldDB" id="A0A429V6C6"/>
<feature type="active site" description="Nucleophile; cysteine thiosulfonate intermediate" evidence="6">
    <location>
        <position position="238"/>
    </location>
</feature>
<protein>
    <recommendedName>
        <fullName evidence="6">Adenosine 5'-phosphosulfate reductase</fullName>
        <shortName evidence="6">APS reductase</shortName>
        <ecNumber evidence="6">1.8.4.10</ecNumber>
    </recommendedName>
    <alternativeName>
        <fullName evidence="6">5'-adenylylsulfate reductase</fullName>
    </alternativeName>
    <alternativeName>
        <fullName evidence="6">Thioredoxin-dependent 5'-adenylylsulfate reductase</fullName>
    </alternativeName>
</protein>
<evidence type="ECO:0000256" key="4">
    <source>
        <dbReference type="ARBA" id="ARBA00023004"/>
    </source>
</evidence>
<evidence type="ECO:0000256" key="5">
    <source>
        <dbReference type="ARBA" id="ARBA00023014"/>
    </source>
</evidence>
<dbReference type="InterPro" id="IPR014729">
    <property type="entry name" value="Rossmann-like_a/b/a_fold"/>
</dbReference>
<dbReference type="PANTHER" id="PTHR46482">
    <property type="entry name" value="5'-ADENYLYLSULFATE REDUCTASE 3, CHLOROPLASTIC"/>
    <property type="match status" value="1"/>
</dbReference>
<feature type="binding site" evidence="6">
    <location>
        <position position="127"/>
    </location>
    <ligand>
        <name>[4Fe-4S] cluster</name>
        <dbReference type="ChEBI" id="CHEBI:49883"/>
    </ligand>
</feature>
<evidence type="ECO:0000313" key="9">
    <source>
        <dbReference type="Proteomes" id="UP000274661"/>
    </source>
</evidence>
<feature type="binding site" evidence="6">
    <location>
        <position position="128"/>
    </location>
    <ligand>
        <name>[4Fe-4S] cluster</name>
        <dbReference type="ChEBI" id="CHEBI:49883"/>
    </ligand>
</feature>
<dbReference type="GO" id="GO:0070814">
    <property type="term" value="P:hydrogen sulfide biosynthetic process"/>
    <property type="evidence" value="ECO:0007669"/>
    <property type="project" value="UniProtKB-UniRule"/>
</dbReference>
<dbReference type="GO" id="GO:0005737">
    <property type="term" value="C:cytoplasm"/>
    <property type="evidence" value="ECO:0007669"/>
    <property type="project" value="UniProtKB-SubCell"/>
</dbReference>
<organism evidence="8 9">
    <name type="scientific">Sphingomonas ginkgonis</name>
    <dbReference type="NCBI Taxonomy" id="2315330"/>
    <lineage>
        <taxon>Bacteria</taxon>
        <taxon>Pseudomonadati</taxon>
        <taxon>Pseudomonadota</taxon>
        <taxon>Alphaproteobacteria</taxon>
        <taxon>Sphingomonadales</taxon>
        <taxon>Sphingomonadaceae</taxon>
        <taxon>Sphingomonas</taxon>
    </lineage>
</organism>